<proteinExistence type="predicted"/>
<dbReference type="EMBL" id="JXXN02007453">
    <property type="protein sequence ID" value="THD19076.1"/>
    <property type="molecule type" value="Genomic_DNA"/>
</dbReference>
<evidence type="ECO:0000313" key="1">
    <source>
        <dbReference type="EMBL" id="THD19076.1"/>
    </source>
</evidence>
<comment type="caution">
    <text evidence="1">The sequence shown here is derived from an EMBL/GenBank/DDBJ whole genome shotgun (WGS) entry which is preliminary data.</text>
</comment>
<name>A0A4E0QZT9_FASHE</name>
<reference evidence="1" key="1">
    <citation type="submission" date="2019-03" db="EMBL/GenBank/DDBJ databases">
        <title>Improved annotation for the trematode Fasciola hepatica.</title>
        <authorList>
            <person name="Choi Y.-J."/>
            <person name="Martin J."/>
            <person name="Mitreva M."/>
        </authorList>
    </citation>
    <scope>NUCLEOTIDE SEQUENCE [LARGE SCALE GENOMIC DNA]</scope>
</reference>
<dbReference type="PANTHER" id="PTHR47331">
    <property type="entry name" value="PHD-TYPE DOMAIN-CONTAINING PROTEIN"/>
    <property type="match status" value="1"/>
</dbReference>
<sequence>MKMNLFENIQSTDEDSITEEKPDVVYVDHLDLARRYVEECQVPASRSILENMDQRRVSERFPPIDMKFDGTPKELWEFLSSLRADVARSLHNAKEKLGYLINYCFGEVKEAIEGCMMLLAAEGYARAIHILKILFGCPDDVAERFFDELLNGNRIMPGDVSSLRRLVRQVISSEISF</sequence>
<keyword evidence="2" id="KW-1185">Reference proteome</keyword>
<dbReference type="AlphaFoldDB" id="A0A4E0QZT9"/>
<gene>
    <name evidence="1" type="ORF">D915_010289</name>
</gene>
<accession>A0A4E0QZT9</accession>
<organism evidence="1 2">
    <name type="scientific">Fasciola hepatica</name>
    <name type="common">Liver fluke</name>
    <dbReference type="NCBI Taxonomy" id="6192"/>
    <lineage>
        <taxon>Eukaryota</taxon>
        <taxon>Metazoa</taxon>
        <taxon>Spiralia</taxon>
        <taxon>Lophotrochozoa</taxon>
        <taxon>Platyhelminthes</taxon>
        <taxon>Trematoda</taxon>
        <taxon>Digenea</taxon>
        <taxon>Plagiorchiida</taxon>
        <taxon>Echinostomata</taxon>
        <taxon>Echinostomatoidea</taxon>
        <taxon>Fasciolidae</taxon>
        <taxon>Fasciola</taxon>
    </lineage>
</organism>
<evidence type="ECO:0000313" key="2">
    <source>
        <dbReference type="Proteomes" id="UP000230066"/>
    </source>
</evidence>
<protein>
    <submittedName>
        <fullName evidence="1">Uncharacterized protein</fullName>
    </submittedName>
</protein>
<dbReference type="Proteomes" id="UP000230066">
    <property type="component" value="Unassembled WGS sequence"/>
</dbReference>